<dbReference type="CDD" id="cd00082">
    <property type="entry name" value="HisKA"/>
    <property type="match status" value="1"/>
</dbReference>
<dbReference type="GO" id="GO:0016301">
    <property type="term" value="F:kinase activity"/>
    <property type="evidence" value="ECO:0007669"/>
    <property type="project" value="UniProtKB-KW"/>
</dbReference>
<dbReference type="EMBL" id="JAHWDF010000004">
    <property type="protein sequence ID" value="MBW2961125.1"/>
    <property type="molecule type" value="Genomic_DNA"/>
</dbReference>
<feature type="transmembrane region" description="Helical" evidence="9">
    <location>
        <begin position="158"/>
        <end position="181"/>
    </location>
</feature>
<dbReference type="InterPro" id="IPR003661">
    <property type="entry name" value="HisK_dim/P_dom"/>
</dbReference>
<keyword evidence="3" id="KW-0597">Phosphoprotein</keyword>
<dbReference type="EC" id="2.7.13.3" evidence="2"/>
<keyword evidence="5 9" id="KW-0812">Transmembrane</keyword>
<evidence type="ECO:0000256" key="4">
    <source>
        <dbReference type="ARBA" id="ARBA00022679"/>
    </source>
</evidence>
<proteinExistence type="predicted"/>
<protein>
    <recommendedName>
        <fullName evidence="2">histidine kinase</fullName>
        <ecNumber evidence="2">2.7.13.3</ecNumber>
    </recommendedName>
</protein>
<keyword evidence="13" id="KW-1185">Reference proteome</keyword>
<dbReference type="SMART" id="SM00304">
    <property type="entry name" value="HAMP"/>
    <property type="match status" value="1"/>
</dbReference>
<evidence type="ECO:0000256" key="9">
    <source>
        <dbReference type="SAM" id="Phobius"/>
    </source>
</evidence>
<dbReference type="InterPro" id="IPR003660">
    <property type="entry name" value="HAMP_dom"/>
</dbReference>
<dbReference type="Pfam" id="PF00512">
    <property type="entry name" value="HisKA"/>
    <property type="match status" value="1"/>
</dbReference>
<evidence type="ECO:0000313" key="13">
    <source>
        <dbReference type="Proteomes" id="UP000719267"/>
    </source>
</evidence>
<keyword evidence="4" id="KW-0808">Transferase</keyword>
<evidence type="ECO:0000256" key="7">
    <source>
        <dbReference type="ARBA" id="ARBA00022989"/>
    </source>
</evidence>
<accession>A0ABS6VZV9</accession>
<name>A0ABS6VZV9_9FLAO</name>
<keyword evidence="6 12" id="KW-0418">Kinase</keyword>
<comment type="caution">
    <text evidence="12">The sequence shown here is derived from an EMBL/GenBank/DDBJ whole genome shotgun (WGS) entry which is preliminary data.</text>
</comment>
<keyword evidence="9" id="KW-0472">Membrane</keyword>
<dbReference type="PANTHER" id="PTHR45436:SF5">
    <property type="entry name" value="SENSOR HISTIDINE KINASE TRCS"/>
    <property type="match status" value="1"/>
</dbReference>
<dbReference type="InterPro" id="IPR050428">
    <property type="entry name" value="TCS_sensor_his_kinase"/>
</dbReference>
<sequence>MKLNFKTRIALNYFFATGIVVALVFAIVFISLKTTIYESLDSDLNYESEVHLEELDLENMVFSNREEWEEREHEEVEVNPVFVQIINSEGKITDKSPNLNADRLQFFPEKEDHLHFNTIFNNRLIRQVQEPVKVDGKLSGYIITAMSFEASQKIIDQLWVILLISYPIIVIVLFFISRFLAGRSIAPIKDITQITERINQNNLQERVNLPENKDELYNLSASINSLLKRIEEALERERQFTSDASHELRTPLAALRGNLEVLIRKVRNPEEYEKRIKTSLLEIDRLSEMVEQLLFLARFNHTSQELEHLDLIILLDESIQRNKETIKLKNLKVEFINEAERSIKVPKYHTQIIVENLLSNAIKYSAEGEKIQILVAEKNTEAFFQITNYGITIKPEDLQKVFEPFYRTQQVKDHKINGTGLGLSIVRKAAETIQASVNLSTSNLKGTTFKITFKKSSSKS</sequence>
<evidence type="ECO:0000259" key="11">
    <source>
        <dbReference type="PROSITE" id="PS50885"/>
    </source>
</evidence>
<feature type="domain" description="Histidine kinase" evidence="10">
    <location>
        <begin position="243"/>
        <end position="457"/>
    </location>
</feature>
<evidence type="ECO:0000256" key="1">
    <source>
        <dbReference type="ARBA" id="ARBA00000085"/>
    </source>
</evidence>
<dbReference type="InterPro" id="IPR005467">
    <property type="entry name" value="His_kinase_dom"/>
</dbReference>
<dbReference type="Pfam" id="PF02518">
    <property type="entry name" value="HATPase_c"/>
    <property type="match status" value="1"/>
</dbReference>
<evidence type="ECO:0000256" key="2">
    <source>
        <dbReference type="ARBA" id="ARBA00012438"/>
    </source>
</evidence>
<evidence type="ECO:0000256" key="6">
    <source>
        <dbReference type="ARBA" id="ARBA00022777"/>
    </source>
</evidence>
<dbReference type="PROSITE" id="PS50885">
    <property type="entry name" value="HAMP"/>
    <property type="match status" value="1"/>
</dbReference>
<dbReference type="CDD" id="cd06225">
    <property type="entry name" value="HAMP"/>
    <property type="match status" value="1"/>
</dbReference>
<evidence type="ECO:0000256" key="3">
    <source>
        <dbReference type="ARBA" id="ARBA00022553"/>
    </source>
</evidence>
<evidence type="ECO:0000256" key="8">
    <source>
        <dbReference type="ARBA" id="ARBA00023012"/>
    </source>
</evidence>
<keyword evidence="7 9" id="KW-1133">Transmembrane helix</keyword>
<comment type="catalytic activity">
    <reaction evidence="1">
        <text>ATP + protein L-histidine = ADP + protein N-phospho-L-histidine.</text>
        <dbReference type="EC" id="2.7.13.3"/>
    </reaction>
</comment>
<dbReference type="PANTHER" id="PTHR45436">
    <property type="entry name" value="SENSOR HISTIDINE KINASE YKOH"/>
    <property type="match status" value="1"/>
</dbReference>
<dbReference type="InterPro" id="IPR003594">
    <property type="entry name" value="HATPase_dom"/>
</dbReference>
<dbReference type="SMART" id="SM00387">
    <property type="entry name" value="HATPase_c"/>
    <property type="match status" value="1"/>
</dbReference>
<feature type="domain" description="HAMP" evidence="11">
    <location>
        <begin position="182"/>
        <end position="235"/>
    </location>
</feature>
<evidence type="ECO:0000259" key="10">
    <source>
        <dbReference type="PROSITE" id="PS50109"/>
    </source>
</evidence>
<dbReference type="Pfam" id="PF00672">
    <property type="entry name" value="HAMP"/>
    <property type="match status" value="1"/>
</dbReference>
<organism evidence="12 13">
    <name type="scientific">Mesonia aestuariivivens</name>
    <dbReference type="NCBI Taxonomy" id="2796128"/>
    <lineage>
        <taxon>Bacteria</taxon>
        <taxon>Pseudomonadati</taxon>
        <taxon>Bacteroidota</taxon>
        <taxon>Flavobacteriia</taxon>
        <taxon>Flavobacteriales</taxon>
        <taxon>Flavobacteriaceae</taxon>
        <taxon>Mesonia</taxon>
    </lineage>
</organism>
<keyword evidence="8" id="KW-0902">Two-component regulatory system</keyword>
<dbReference type="SMART" id="SM00388">
    <property type="entry name" value="HisKA"/>
    <property type="match status" value="1"/>
</dbReference>
<reference evidence="12 13" key="1">
    <citation type="submission" date="2021-07" db="EMBL/GenBank/DDBJ databases">
        <title>Mesonia aestuariivivens sp. nov., isolated from a tidal flat.</title>
        <authorList>
            <person name="Kim Y.-O."/>
            <person name="Yoon J.-H."/>
        </authorList>
    </citation>
    <scope>NUCLEOTIDE SEQUENCE [LARGE SCALE GENOMIC DNA]</scope>
    <source>
        <strain evidence="12 13">JHPTF-M18</strain>
    </source>
</reference>
<dbReference type="PROSITE" id="PS50109">
    <property type="entry name" value="HIS_KIN"/>
    <property type="match status" value="1"/>
</dbReference>
<gene>
    <name evidence="12" type="ORF">KW502_04865</name>
</gene>
<evidence type="ECO:0000256" key="5">
    <source>
        <dbReference type="ARBA" id="ARBA00022692"/>
    </source>
</evidence>
<dbReference type="Proteomes" id="UP000719267">
    <property type="component" value="Unassembled WGS sequence"/>
</dbReference>
<dbReference type="RefSeq" id="WP_219039409.1">
    <property type="nucleotide sequence ID" value="NZ_JAHWDF010000004.1"/>
</dbReference>
<feature type="transmembrane region" description="Helical" evidence="9">
    <location>
        <begin position="12"/>
        <end position="32"/>
    </location>
</feature>
<evidence type="ECO:0000313" key="12">
    <source>
        <dbReference type="EMBL" id="MBW2961125.1"/>
    </source>
</evidence>